<dbReference type="InterPro" id="IPR034660">
    <property type="entry name" value="DinB/YfiT-like"/>
</dbReference>
<dbReference type="EMBL" id="SPSB01000001">
    <property type="protein sequence ID" value="TFV97953.1"/>
    <property type="molecule type" value="Genomic_DNA"/>
</dbReference>
<sequence>MVESIEILFSRDLVRLENELRSFRSPNNLWKIEGEISNSAGNLAIHLIGNLRAFICHEMGGFDYVRDRDREFAAKDIPLEDILNEIQLLKKQLSASINQLDEGLLNEIYPVEKFGKPMTYGYFLLHLYGHFNYHLGQINYCRRLLDKA</sequence>
<name>A0A4Y9R2L8_9BACT</name>
<proteinExistence type="predicted"/>
<gene>
    <name evidence="1" type="ORF">E4S40_03685</name>
</gene>
<dbReference type="SUPFAM" id="SSF109854">
    <property type="entry name" value="DinB/YfiT-like putative metalloenzymes"/>
    <property type="match status" value="1"/>
</dbReference>
<comment type="caution">
    <text evidence="1">The sequence shown here is derived from an EMBL/GenBank/DDBJ whole genome shotgun (WGS) entry which is preliminary data.</text>
</comment>
<keyword evidence="2" id="KW-1185">Reference proteome</keyword>
<dbReference type="Gene3D" id="1.20.120.450">
    <property type="entry name" value="dinb family like domain"/>
    <property type="match status" value="1"/>
</dbReference>
<dbReference type="OrthoDB" id="893570at2"/>
<reference evidence="1 2" key="1">
    <citation type="submission" date="2019-03" db="EMBL/GenBank/DDBJ databases">
        <title>Algoriphagus sp. nov, a new strain isolated from root system soil of mangrove plant Kandelia.</title>
        <authorList>
            <person name="Yin Q."/>
            <person name="Wang K."/>
            <person name="Song Z."/>
        </authorList>
    </citation>
    <scope>NUCLEOTIDE SEQUENCE [LARGE SCALE GENOMIC DNA]</scope>
    <source>
        <strain evidence="1 2">XY-J91</strain>
    </source>
</reference>
<organism evidence="1 2">
    <name type="scientific">Algoriphagus kandeliae</name>
    <dbReference type="NCBI Taxonomy" id="2562278"/>
    <lineage>
        <taxon>Bacteria</taxon>
        <taxon>Pseudomonadati</taxon>
        <taxon>Bacteroidota</taxon>
        <taxon>Cytophagia</taxon>
        <taxon>Cytophagales</taxon>
        <taxon>Cyclobacteriaceae</taxon>
        <taxon>Algoriphagus</taxon>
    </lineage>
</organism>
<dbReference type="AlphaFoldDB" id="A0A4Y9R2L8"/>
<dbReference type="Proteomes" id="UP000297647">
    <property type="component" value="Unassembled WGS sequence"/>
</dbReference>
<evidence type="ECO:0000313" key="2">
    <source>
        <dbReference type="Proteomes" id="UP000297647"/>
    </source>
</evidence>
<protein>
    <submittedName>
        <fullName evidence="1">DinB family protein</fullName>
    </submittedName>
</protein>
<evidence type="ECO:0000313" key="1">
    <source>
        <dbReference type="EMBL" id="TFV97953.1"/>
    </source>
</evidence>
<accession>A0A4Y9R2L8</accession>